<evidence type="ECO:0000313" key="4">
    <source>
        <dbReference type="EMBL" id="ADZ09644.1"/>
    </source>
</evidence>
<feature type="transmembrane region" description="Helical" evidence="1">
    <location>
        <begin position="12"/>
        <end position="36"/>
    </location>
</feature>
<name>F0T818_METLA</name>
<dbReference type="HOGENOM" id="CLU_026556_1_0_2"/>
<feature type="domain" description="Predicted membrane protein YciQ-like C-terminal" evidence="3">
    <location>
        <begin position="295"/>
        <end position="529"/>
    </location>
</feature>
<keyword evidence="5" id="KW-1185">Reference proteome</keyword>
<dbReference type="STRING" id="877455.Metbo_1404"/>
<reference evidence="5" key="1">
    <citation type="submission" date="2011-02" db="EMBL/GenBank/DDBJ databases">
        <title>Complete sequence of Methanobacterium sp. AL-21.</title>
        <authorList>
            <consortium name="US DOE Joint Genome Institute"/>
            <person name="Lucas S."/>
            <person name="Copeland A."/>
            <person name="Lapidus A."/>
            <person name="Cheng J.-F."/>
            <person name="Goodwin L."/>
            <person name="Pitluck S."/>
            <person name="Chertkov O."/>
            <person name="Detter J.C."/>
            <person name="Han C."/>
            <person name="Tapia R."/>
            <person name="Land M."/>
            <person name="Hauser L."/>
            <person name="Kyrpides N."/>
            <person name="Ivanova N."/>
            <person name="Mikhailova N."/>
            <person name="Pagani I."/>
            <person name="Cadillo-Quiroz H."/>
            <person name="Imachi H."/>
            <person name="Zinder S."/>
            <person name="Liu W."/>
            <person name="Woyke T."/>
        </authorList>
    </citation>
    <scope>NUCLEOTIDE SEQUENCE [LARGE SCALE GENOMIC DNA]</scope>
    <source>
        <strain evidence="5">AL-21</strain>
    </source>
</reference>
<protein>
    <recommendedName>
        <fullName evidence="6">DUF2207 domain-containing protein</fullName>
    </recommendedName>
</protein>
<gene>
    <name evidence="4" type="ordered locus">Metbo_1404</name>
</gene>
<evidence type="ECO:0000259" key="2">
    <source>
        <dbReference type="Pfam" id="PF09972"/>
    </source>
</evidence>
<keyword evidence="1" id="KW-0812">Transmembrane</keyword>
<dbReference type="eggNOG" id="arCOG03432">
    <property type="taxonomic scope" value="Archaea"/>
</dbReference>
<organism evidence="4 5">
    <name type="scientific">Methanobacterium lacus (strain AL-21)</name>
    <dbReference type="NCBI Taxonomy" id="877455"/>
    <lineage>
        <taxon>Archaea</taxon>
        <taxon>Methanobacteriati</taxon>
        <taxon>Methanobacteriota</taxon>
        <taxon>Methanomada group</taxon>
        <taxon>Methanobacteria</taxon>
        <taxon>Methanobacteriales</taxon>
        <taxon>Methanobacteriaceae</taxon>
        <taxon>Methanobacterium</taxon>
    </lineage>
</organism>
<dbReference type="Proteomes" id="UP000007490">
    <property type="component" value="Chromosome"/>
</dbReference>
<evidence type="ECO:0008006" key="6">
    <source>
        <dbReference type="Google" id="ProtNLM"/>
    </source>
</evidence>
<keyword evidence="1" id="KW-1133">Transmembrane helix</keyword>
<feature type="domain" description="DUF2207" evidence="2">
    <location>
        <begin position="43"/>
        <end position="218"/>
    </location>
</feature>
<reference evidence="4 5" key="2">
    <citation type="journal article" date="2014" name="Int. J. Syst. Evol. Microbiol.">
        <title>Methanobacterium paludis sp. nov. and a novel strain of Methanobacterium lacus isolated from northern peatlands.</title>
        <authorList>
            <person name="Cadillo-Quiroz H."/>
            <person name="Brauer S.L."/>
            <person name="Goodson N."/>
            <person name="Yavitt J.B."/>
            <person name="Zinder S.H."/>
        </authorList>
    </citation>
    <scope>NUCLEOTIDE SEQUENCE [LARGE SCALE GENOMIC DNA]</scope>
    <source>
        <strain evidence="4 5">AL-21</strain>
    </source>
</reference>
<dbReference type="AlphaFoldDB" id="F0T818"/>
<keyword evidence="1" id="KW-0472">Membrane</keyword>
<dbReference type="InterPro" id="IPR018702">
    <property type="entry name" value="DUF2207"/>
</dbReference>
<accession>F0T818</accession>
<feature type="transmembrane region" description="Helical" evidence="1">
    <location>
        <begin position="459"/>
        <end position="480"/>
    </location>
</feature>
<evidence type="ECO:0000313" key="5">
    <source>
        <dbReference type="Proteomes" id="UP000007490"/>
    </source>
</evidence>
<sequence length="608" mass="68832">MIYKFGDRIVNFKGNIIFTAIIILLMLTGIVCSVYADDRNYSIPWANMDLVVGDNGALHVTEIIHYHFTGTYNGVNRNIPLKSYENIDNIRVNVTGAYYNYTTENTGNQIKLNVYLFEDPEKTIPIQDRDIDVVYSYDMLHVVKFYNDVAELQYKVWGEGWKVPVGRVNTVVHLRSEDGVKYWFNPPYLTENSSWNNSNLLVTSTNIPRNNWYEVRMAIPLNQFTSYGEGQKVNENGALAIENIQHDYANMVWFEEFLFTILPLIVLISLIYPFYIIYQSWGGQLRTKGRSTGNLPENDPPAIVNAICGNGISKQIGDPGIDGFLATIMDLIKRRYLIVDHYYYEEEGLKLKINKNQDVKHLKSFEKTVLDFLRNFEKNGIIHMDNMGDNIEKAHFKKKFLDWRKQVNKKLKGGRLKTMFVERNNLGMYIYGFVTLLGSILIIAMTYNNPIPGSTYSFYSGILLLPVSILSIFITSKVNVKWTDIGKEYRANWKTYKGYMKNSKHYEDPKAFDNYIIYGTALGVGDNITKLIGKKFPEEDLLNIPLYIFQNSSEYKQFRTTLISYMGAYGAMQAYIIGHDVTGGSGGLGGGGAGGAGGGSGGGGGGAF</sequence>
<evidence type="ECO:0000256" key="1">
    <source>
        <dbReference type="SAM" id="Phobius"/>
    </source>
</evidence>
<dbReference type="Pfam" id="PF20990">
    <property type="entry name" value="DUF2207_C"/>
    <property type="match status" value="1"/>
</dbReference>
<evidence type="ECO:0000259" key="3">
    <source>
        <dbReference type="Pfam" id="PF20990"/>
    </source>
</evidence>
<feature type="transmembrane region" description="Helical" evidence="1">
    <location>
        <begin position="257"/>
        <end position="278"/>
    </location>
</feature>
<feature type="transmembrane region" description="Helical" evidence="1">
    <location>
        <begin position="426"/>
        <end position="447"/>
    </location>
</feature>
<dbReference type="Pfam" id="PF09972">
    <property type="entry name" value="DUF2207"/>
    <property type="match status" value="1"/>
</dbReference>
<dbReference type="EMBL" id="CP002551">
    <property type="protein sequence ID" value="ADZ09644.1"/>
    <property type="molecule type" value="Genomic_DNA"/>
</dbReference>
<dbReference type="InterPro" id="IPR048389">
    <property type="entry name" value="YciQ-like_C"/>
</dbReference>
<proteinExistence type="predicted"/>
<dbReference type="KEGG" id="mel:Metbo_1404"/>